<keyword evidence="3" id="KW-1185">Reference proteome</keyword>
<reference evidence="2 3" key="1">
    <citation type="submission" date="2019-05" db="EMBL/GenBank/DDBJ databases">
        <title>Another draft genome of Portunus trituberculatus and its Hox gene families provides insights of decapod evolution.</title>
        <authorList>
            <person name="Jeong J.-H."/>
            <person name="Song I."/>
            <person name="Kim S."/>
            <person name="Choi T."/>
            <person name="Kim D."/>
            <person name="Ryu S."/>
            <person name="Kim W."/>
        </authorList>
    </citation>
    <scope>NUCLEOTIDE SEQUENCE [LARGE SCALE GENOMIC DNA]</scope>
    <source>
        <tissue evidence="2">Muscle</tissue>
    </source>
</reference>
<evidence type="ECO:0000313" key="3">
    <source>
        <dbReference type="Proteomes" id="UP000324222"/>
    </source>
</evidence>
<evidence type="ECO:0000313" key="2">
    <source>
        <dbReference type="EMBL" id="MPC64914.1"/>
    </source>
</evidence>
<protein>
    <submittedName>
        <fullName evidence="2">Uncharacterized protein</fullName>
    </submittedName>
</protein>
<comment type="caution">
    <text evidence="2">The sequence shown here is derived from an EMBL/GenBank/DDBJ whole genome shotgun (WGS) entry which is preliminary data.</text>
</comment>
<organism evidence="2 3">
    <name type="scientific">Portunus trituberculatus</name>
    <name type="common">Swimming crab</name>
    <name type="synonym">Neptunus trituberculatus</name>
    <dbReference type="NCBI Taxonomy" id="210409"/>
    <lineage>
        <taxon>Eukaryota</taxon>
        <taxon>Metazoa</taxon>
        <taxon>Ecdysozoa</taxon>
        <taxon>Arthropoda</taxon>
        <taxon>Crustacea</taxon>
        <taxon>Multicrustacea</taxon>
        <taxon>Malacostraca</taxon>
        <taxon>Eumalacostraca</taxon>
        <taxon>Eucarida</taxon>
        <taxon>Decapoda</taxon>
        <taxon>Pleocyemata</taxon>
        <taxon>Brachyura</taxon>
        <taxon>Eubrachyura</taxon>
        <taxon>Portunoidea</taxon>
        <taxon>Portunidae</taxon>
        <taxon>Portuninae</taxon>
        <taxon>Portunus</taxon>
    </lineage>
</organism>
<feature type="region of interest" description="Disordered" evidence="1">
    <location>
        <begin position="1"/>
        <end position="47"/>
    </location>
</feature>
<dbReference type="EMBL" id="VSRR010022710">
    <property type="protein sequence ID" value="MPC64914.1"/>
    <property type="molecule type" value="Genomic_DNA"/>
</dbReference>
<dbReference type="Proteomes" id="UP000324222">
    <property type="component" value="Unassembled WGS sequence"/>
</dbReference>
<name>A0A5B7H7Z9_PORTR</name>
<sequence length="157" mass="16967">MVSPAGRRGGKKTCTRIPTNSRIRNNGGACLEPRPPAPAPRRHPPRLGKLCYLKGVRRGSGDGRRRHSDSRDKDAVAATVTAIKGRSRTMGLGAERDRAAALVWGASGVCERAMCTWEHTCARCYNHHQTAATCVLPLRAPLSAPQPGAGRRPLRRS</sequence>
<evidence type="ECO:0000256" key="1">
    <source>
        <dbReference type="SAM" id="MobiDB-lite"/>
    </source>
</evidence>
<proteinExistence type="predicted"/>
<accession>A0A5B7H7Z9</accession>
<dbReference type="AlphaFoldDB" id="A0A5B7H7Z9"/>
<gene>
    <name evidence="2" type="ORF">E2C01_059036</name>
</gene>